<sequence>MIRALFRLPITDWRVALAINAALRRPTRRCR</sequence>
<dbReference type="Proteomes" id="UP000023430">
    <property type="component" value="Unassembled WGS sequence"/>
</dbReference>
<keyword evidence="2" id="KW-1185">Reference proteome</keyword>
<organism evidence="1 2">
    <name type="scientific">Roseivivax isoporae LMG 25204</name>
    <dbReference type="NCBI Taxonomy" id="1449351"/>
    <lineage>
        <taxon>Bacteria</taxon>
        <taxon>Pseudomonadati</taxon>
        <taxon>Pseudomonadota</taxon>
        <taxon>Alphaproteobacteria</taxon>
        <taxon>Rhodobacterales</taxon>
        <taxon>Roseobacteraceae</taxon>
        <taxon>Roseivivax</taxon>
    </lineage>
</organism>
<protein>
    <submittedName>
        <fullName evidence="1">Uncharacterized protein</fullName>
    </submittedName>
</protein>
<dbReference type="EMBL" id="JAME01000092">
    <property type="protein sequence ID" value="ETX26499.1"/>
    <property type="molecule type" value="Genomic_DNA"/>
</dbReference>
<evidence type="ECO:0000313" key="1">
    <source>
        <dbReference type="EMBL" id="ETX26499.1"/>
    </source>
</evidence>
<dbReference type="AlphaFoldDB" id="X7F365"/>
<proteinExistence type="predicted"/>
<accession>X7F365</accession>
<name>X7F365_9RHOB</name>
<comment type="caution">
    <text evidence="1">The sequence shown here is derived from an EMBL/GenBank/DDBJ whole genome shotgun (WGS) entry which is preliminary data.</text>
</comment>
<gene>
    <name evidence="1" type="ORF">RISW2_23890</name>
</gene>
<evidence type="ECO:0000313" key="2">
    <source>
        <dbReference type="Proteomes" id="UP000023430"/>
    </source>
</evidence>
<reference evidence="1 2" key="1">
    <citation type="submission" date="2014-01" db="EMBL/GenBank/DDBJ databases">
        <title>Roseivivax isoporae LMG 25204 Genome Sequencing.</title>
        <authorList>
            <person name="Lai Q."/>
            <person name="Li G."/>
            <person name="Shao Z."/>
        </authorList>
    </citation>
    <scope>NUCLEOTIDE SEQUENCE [LARGE SCALE GENOMIC DNA]</scope>
    <source>
        <strain evidence="1 2">LMG 25204</strain>
    </source>
</reference>